<reference evidence="3" key="1">
    <citation type="submission" date="2016-06" db="UniProtKB">
        <authorList>
            <consortium name="WormBaseParasite"/>
        </authorList>
    </citation>
    <scope>IDENTIFICATION</scope>
</reference>
<dbReference type="AlphaFoldDB" id="A0A183EZW0"/>
<sequence>MFMLTRRKFSMMYYVNCSIKLTPKATLFRKKKKRKSQNIHFHFRICSAASISLLNL</sequence>
<evidence type="ECO:0000313" key="3">
    <source>
        <dbReference type="WBParaSite" id="GPUH_0002653101-mRNA-1"/>
    </source>
</evidence>
<dbReference type="EMBL" id="UYRT01111460">
    <property type="protein sequence ID" value="VDN45646.1"/>
    <property type="molecule type" value="Genomic_DNA"/>
</dbReference>
<proteinExistence type="predicted"/>
<accession>A0A183EZW0</accession>
<reference evidence="1 2" key="2">
    <citation type="submission" date="2018-11" db="EMBL/GenBank/DDBJ databases">
        <authorList>
            <consortium name="Pathogen Informatics"/>
        </authorList>
    </citation>
    <scope>NUCLEOTIDE SEQUENCE [LARGE SCALE GENOMIC DNA]</scope>
</reference>
<protein>
    <submittedName>
        <fullName evidence="1 3">Uncharacterized protein</fullName>
    </submittedName>
</protein>
<evidence type="ECO:0000313" key="2">
    <source>
        <dbReference type="Proteomes" id="UP000271098"/>
    </source>
</evidence>
<dbReference type="WBParaSite" id="GPUH_0002653101-mRNA-1">
    <property type="protein sequence ID" value="GPUH_0002653101-mRNA-1"/>
    <property type="gene ID" value="GPUH_0002653101"/>
</dbReference>
<name>A0A183EZW0_9BILA</name>
<gene>
    <name evidence="1" type="ORF">GPUH_LOCUS26501</name>
</gene>
<keyword evidence="2" id="KW-1185">Reference proteome</keyword>
<dbReference type="Proteomes" id="UP000271098">
    <property type="component" value="Unassembled WGS sequence"/>
</dbReference>
<evidence type="ECO:0000313" key="1">
    <source>
        <dbReference type="EMBL" id="VDN45646.1"/>
    </source>
</evidence>
<organism evidence="3">
    <name type="scientific">Gongylonema pulchrum</name>
    <dbReference type="NCBI Taxonomy" id="637853"/>
    <lineage>
        <taxon>Eukaryota</taxon>
        <taxon>Metazoa</taxon>
        <taxon>Ecdysozoa</taxon>
        <taxon>Nematoda</taxon>
        <taxon>Chromadorea</taxon>
        <taxon>Rhabditida</taxon>
        <taxon>Spirurina</taxon>
        <taxon>Spiruromorpha</taxon>
        <taxon>Spiruroidea</taxon>
        <taxon>Gongylonematidae</taxon>
        <taxon>Gongylonema</taxon>
    </lineage>
</organism>